<keyword evidence="4 9" id="KW-0902">Two-component regulatory system</keyword>
<dbReference type="PIRSF" id="PIRSF006171">
    <property type="entry name" value="RR_citrat_malat"/>
    <property type="match status" value="1"/>
</dbReference>
<dbReference type="Gene3D" id="3.40.50.2300">
    <property type="match status" value="1"/>
</dbReference>
<dbReference type="PANTHER" id="PTHR45526:SF1">
    <property type="entry name" value="TRANSCRIPTIONAL REGULATORY PROTEIN DCUR-RELATED"/>
    <property type="match status" value="1"/>
</dbReference>
<dbReference type="InterPro" id="IPR048714">
    <property type="entry name" value="DpiA-like_HTH"/>
</dbReference>
<evidence type="ECO:0000256" key="6">
    <source>
        <dbReference type="ARBA" id="ARBA00023125"/>
    </source>
</evidence>
<dbReference type="PROSITE" id="PS50110">
    <property type="entry name" value="RESPONSE_REGULATORY"/>
    <property type="match status" value="1"/>
</dbReference>
<organism evidence="12 13">
    <name type="scientific">Fodinisporobacter ferrooxydans</name>
    <dbReference type="NCBI Taxonomy" id="2901836"/>
    <lineage>
        <taxon>Bacteria</taxon>
        <taxon>Bacillati</taxon>
        <taxon>Bacillota</taxon>
        <taxon>Bacilli</taxon>
        <taxon>Bacillales</taxon>
        <taxon>Alicyclobacillaceae</taxon>
        <taxon>Fodinisporobacter</taxon>
    </lineage>
</organism>
<keyword evidence="7 9" id="KW-0010">Activator</keyword>
<dbReference type="EMBL" id="CP089291">
    <property type="protein sequence ID" value="UOF90461.1"/>
    <property type="molecule type" value="Genomic_DNA"/>
</dbReference>
<dbReference type="Proteomes" id="UP000830167">
    <property type="component" value="Chromosome"/>
</dbReference>
<evidence type="ECO:0000313" key="13">
    <source>
        <dbReference type="Proteomes" id="UP000830167"/>
    </source>
</evidence>
<evidence type="ECO:0000256" key="4">
    <source>
        <dbReference type="ARBA" id="ARBA00023012"/>
    </source>
</evidence>
<keyword evidence="8 9" id="KW-0804">Transcription</keyword>
<evidence type="ECO:0000256" key="10">
    <source>
        <dbReference type="PROSITE-ProRule" id="PRU00169"/>
    </source>
</evidence>
<evidence type="ECO:0000256" key="7">
    <source>
        <dbReference type="ARBA" id="ARBA00023159"/>
    </source>
</evidence>
<gene>
    <name evidence="12" type="ORF">LSG31_21825</name>
</gene>
<protein>
    <recommendedName>
        <fullName evidence="9">Transcriptional regulatory protein</fullName>
    </recommendedName>
</protein>
<feature type="domain" description="Response regulatory" evidence="11">
    <location>
        <begin position="7"/>
        <end position="123"/>
    </location>
</feature>
<evidence type="ECO:0000256" key="5">
    <source>
        <dbReference type="ARBA" id="ARBA00023015"/>
    </source>
</evidence>
<evidence type="ECO:0000256" key="3">
    <source>
        <dbReference type="ARBA" id="ARBA00022553"/>
    </source>
</evidence>
<keyword evidence="5 9" id="KW-0805">Transcription regulation</keyword>
<dbReference type="SUPFAM" id="SSF46785">
    <property type="entry name" value="Winged helix' DNA-binding domain"/>
    <property type="match status" value="1"/>
</dbReference>
<evidence type="ECO:0000256" key="2">
    <source>
        <dbReference type="ARBA" id="ARBA00022490"/>
    </source>
</evidence>
<keyword evidence="2 9" id="KW-0963">Cytoplasm</keyword>
<reference evidence="12" key="1">
    <citation type="submission" date="2021-12" db="EMBL/GenBank/DDBJ databases">
        <title>Alicyclobacillaceae gen. nov., sp. nov., isolated from chalcocite enrichment system.</title>
        <authorList>
            <person name="Jiang Z."/>
        </authorList>
    </citation>
    <scope>NUCLEOTIDE SEQUENCE</scope>
    <source>
        <strain evidence="12">MYW30-H2</strain>
    </source>
</reference>
<keyword evidence="3 10" id="KW-0597">Phosphoprotein</keyword>
<evidence type="ECO:0000256" key="1">
    <source>
        <dbReference type="ARBA" id="ARBA00004496"/>
    </source>
</evidence>
<dbReference type="InterPro" id="IPR024187">
    <property type="entry name" value="Sig_transdc_resp-reg_cit/mal"/>
</dbReference>
<dbReference type="InterPro" id="IPR001789">
    <property type="entry name" value="Sig_transdc_resp-reg_receiver"/>
</dbReference>
<keyword evidence="13" id="KW-1185">Reference proteome</keyword>
<evidence type="ECO:0000313" key="12">
    <source>
        <dbReference type="EMBL" id="UOF90461.1"/>
    </source>
</evidence>
<dbReference type="SUPFAM" id="SSF52172">
    <property type="entry name" value="CheY-like"/>
    <property type="match status" value="1"/>
</dbReference>
<sequence length="226" mass="25937">MKHNPLRVVVVDDDFMIARMHGKFVDKQKDYQLVGTANNCEEALSMIRGCKPNLVLLDVFMPDRSGIELLHEIRLQNIPCDFILITAAKELEVVEEGFRFGVFDYLINPFDLNHLQDSLAKYVQFKRHLSKSTSVDQDTLDNLKRLRSMSHSKPIPSGIDFRTLDRIKHSLLLGNEPKSSEEIAKIAGVSRSTARTYLTYMVEENIVEENLLYGTVGRPQRVFRLK</sequence>
<proteinExistence type="predicted"/>
<accession>A0ABY4CIW9</accession>
<name>A0ABY4CIW9_9BACL</name>
<dbReference type="PANTHER" id="PTHR45526">
    <property type="entry name" value="TRANSCRIPTIONAL REGULATORY PROTEIN DPIA"/>
    <property type="match status" value="1"/>
</dbReference>
<evidence type="ECO:0000256" key="9">
    <source>
        <dbReference type="PIRNR" id="PIRNR006171"/>
    </source>
</evidence>
<dbReference type="SMART" id="SM00448">
    <property type="entry name" value="REC"/>
    <property type="match status" value="1"/>
</dbReference>
<dbReference type="Pfam" id="PF20714">
    <property type="entry name" value="HTH_64"/>
    <property type="match status" value="1"/>
</dbReference>
<keyword evidence="6 9" id="KW-0238">DNA-binding</keyword>
<evidence type="ECO:0000259" key="11">
    <source>
        <dbReference type="PROSITE" id="PS50110"/>
    </source>
</evidence>
<dbReference type="RefSeq" id="WP_347437156.1">
    <property type="nucleotide sequence ID" value="NZ_CP089291.1"/>
</dbReference>
<dbReference type="InterPro" id="IPR011006">
    <property type="entry name" value="CheY-like_superfamily"/>
</dbReference>
<comment type="subcellular location">
    <subcellularLocation>
        <location evidence="1 9">Cytoplasm</location>
    </subcellularLocation>
</comment>
<dbReference type="InterPro" id="IPR051271">
    <property type="entry name" value="2C-system_Tx_regulators"/>
</dbReference>
<feature type="modified residue" description="4-aspartylphosphate" evidence="10">
    <location>
        <position position="58"/>
    </location>
</feature>
<dbReference type="InterPro" id="IPR036390">
    <property type="entry name" value="WH_DNA-bd_sf"/>
</dbReference>
<evidence type="ECO:0000256" key="8">
    <source>
        <dbReference type="ARBA" id="ARBA00023163"/>
    </source>
</evidence>
<dbReference type="Pfam" id="PF00072">
    <property type="entry name" value="Response_reg"/>
    <property type="match status" value="1"/>
</dbReference>